<dbReference type="PROSITE" id="PS51355">
    <property type="entry name" value="GLUTATHIONE_PEROXID_3"/>
    <property type="match status" value="1"/>
</dbReference>
<evidence type="ECO:0000256" key="4">
    <source>
        <dbReference type="RuleBase" id="RU000499"/>
    </source>
</evidence>
<proteinExistence type="inferred from homology"/>
<dbReference type="GO" id="GO:0034599">
    <property type="term" value="P:cellular response to oxidative stress"/>
    <property type="evidence" value="ECO:0007669"/>
    <property type="project" value="TreeGrafter"/>
</dbReference>
<dbReference type="Pfam" id="PF00255">
    <property type="entry name" value="GSHPx"/>
    <property type="match status" value="1"/>
</dbReference>
<dbReference type="InterPro" id="IPR000889">
    <property type="entry name" value="Glutathione_peroxidase"/>
</dbReference>
<dbReference type="EMBL" id="HBIV01031911">
    <property type="protein sequence ID" value="CAE0671120.1"/>
    <property type="molecule type" value="Transcribed_RNA"/>
</dbReference>
<dbReference type="Gene3D" id="3.40.30.10">
    <property type="entry name" value="Glutaredoxin"/>
    <property type="match status" value="1"/>
</dbReference>
<keyword evidence="2 4" id="KW-0575">Peroxidase</keyword>
<evidence type="ECO:0000313" key="7">
    <source>
        <dbReference type="EMBL" id="CAE0671119.1"/>
    </source>
</evidence>
<organism evidence="6">
    <name type="scientific">Lotharella globosa</name>
    <dbReference type="NCBI Taxonomy" id="91324"/>
    <lineage>
        <taxon>Eukaryota</taxon>
        <taxon>Sar</taxon>
        <taxon>Rhizaria</taxon>
        <taxon>Cercozoa</taxon>
        <taxon>Chlorarachniophyceae</taxon>
        <taxon>Lotharella</taxon>
    </lineage>
</organism>
<name>A0A6V3Q5A6_9EUKA</name>
<dbReference type="InterPro" id="IPR036249">
    <property type="entry name" value="Thioredoxin-like_sf"/>
</dbReference>
<dbReference type="EMBL" id="HBIV01031910">
    <property type="protein sequence ID" value="CAE0671119.1"/>
    <property type="molecule type" value="Transcribed_RNA"/>
</dbReference>
<dbReference type="EMBL" id="HBIV01031908">
    <property type="protein sequence ID" value="CAE0671117.1"/>
    <property type="molecule type" value="Transcribed_RNA"/>
</dbReference>
<evidence type="ECO:0000256" key="2">
    <source>
        <dbReference type="ARBA" id="ARBA00022559"/>
    </source>
</evidence>
<comment type="similarity">
    <text evidence="1 4">Belongs to the glutathione peroxidase family.</text>
</comment>
<dbReference type="EMBL" id="HBIV01031909">
    <property type="protein sequence ID" value="CAE0671118.1"/>
    <property type="molecule type" value="Transcribed_RNA"/>
</dbReference>
<dbReference type="PROSITE" id="PS00763">
    <property type="entry name" value="GLUTATHIONE_PEROXID_2"/>
    <property type="match status" value="1"/>
</dbReference>
<sequence length="115" mass="12939">MTGFAQKYHGEGFWVLAFPCNQFGKQEPGSEADIKKFVSTNYGIPKGMQLFSKIDVNGENTHPVYKHLKAKFPGDVSWNFMGHFLIGRDGSVLQRFGRMTSYSSVQTAIEEALKK</sequence>
<evidence type="ECO:0000313" key="8">
    <source>
        <dbReference type="EMBL" id="CAE0671120.1"/>
    </source>
</evidence>
<gene>
    <name evidence="5" type="ORF">LGLO00237_LOCUS22760</name>
    <name evidence="6" type="ORF">LGLO00237_LOCUS22761</name>
    <name evidence="7" type="ORF">LGLO00237_LOCUS22762</name>
    <name evidence="8" type="ORF">LGLO00237_LOCUS22763</name>
</gene>
<dbReference type="GO" id="GO:0004601">
    <property type="term" value="F:peroxidase activity"/>
    <property type="evidence" value="ECO:0007669"/>
    <property type="project" value="UniProtKB-KW"/>
</dbReference>
<dbReference type="PANTHER" id="PTHR11592:SF78">
    <property type="entry name" value="GLUTATHIONE PEROXIDASE"/>
    <property type="match status" value="1"/>
</dbReference>
<dbReference type="SUPFAM" id="SSF52833">
    <property type="entry name" value="Thioredoxin-like"/>
    <property type="match status" value="1"/>
</dbReference>
<dbReference type="AlphaFoldDB" id="A0A6V3Q5A6"/>
<keyword evidence="3 4" id="KW-0560">Oxidoreductase</keyword>
<evidence type="ECO:0000313" key="6">
    <source>
        <dbReference type="EMBL" id="CAE0671118.1"/>
    </source>
</evidence>
<dbReference type="PRINTS" id="PR01011">
    <property type="entry name" value="GLUTPROXDASE"/>
</dbReference>
<accession>A0A6V3Q5A6</accession>
<dbReference type="InterPro" id="IPR029760">
    <property type="entry name" value="GPX_CS"/>
</dbReference>
<dbReference type="PANTHER" id="PTHR11592">
    <property type="entry name" value="GLUTATHIONE PEROXIDASE"/>
    <property type="match status" value="1"/>
</dbReference>
<protein>
    <recommendedName>
        <fullName evidence="4">Glutathione peroxidase</fullName>
    </recommendedName>
</protein>
<evidence type="ECO:0000256" key="1">
    <source>
        <dbReference type="ARBA" id="ARBA00006926"/>
    </source>
</evidence>
<evidence type="ECO:0000313" key="5">
    <source>
        <dbReference type="EMBL" id="CAE0671117.1"/>
    </source>
</evidence>
<evidence type="ECO:0000256" key="3">
    <source>
        <dbReference type="ARBA" id="ARBA00023002"/>
    </source>
</evidence>
<dbReference type="PIRSF" id="PIRSF000303">
    <property type="entry name" value="Glutathion_perox"/>
    <property type="match status" value="1"/>
</dbReference>
<reference evidence="6" key="1">
    <citation type="submission" date="2021-01" db="EMBL/GenBank/DDBJ databases">
        <authorList>
            <person name="Corre E."/>
            <person name="Pelletier E."/>
            <person name="Niang G."/>
            <person name="Scheremetjew M."/>
            <person name="Finn R."/>
            <person name="Kale V."/>
            <person name="Holt S."/>
            <person name="Cochrane G."/>
            <person name="Meng A."/>
            <person name="Brown T."/>
            <person name="Cohen L."/>
        </authorList>
    </citation>
    <scope>NUCLEOTIDE SEQUENCE</scope>
    <source>
        <strain evidence="6">CCCM811</strain>
    </source>
</reference>